<dbReference type="GO" id="GO:0005829">
    <property type="term" value="C:cytosol"/>
    <property type="evidence" value="ECO:0007669"/>
    <property type="project" value="TreeGrafter"/>
</dbReference>
<dbReference type="PROSITE" id="PS51273">
    <property type="entry name" value="GATASE_TYPE_1"/>
    <property type="match status" value="1"/>
</dbReference>
<keyword evidence="4" id="KW-0658">Purine biosynthesis</keyword>
<keyword evidence="5" id="KW-0067">ATP-binding</keyword>
<dbReference type="Gene3D" id="3.40.50.880">
    <property type="match status" value="1"/>
</dbReference>
<organism evidence="8">
    <name type="scientific">marine metagenome</name>
    <dbReference type="NCBI Taxonomy" id="408172"/>
    <lineage>
        <taxon>unclassified sequences</taxon>
        <taxon>metagenomes</taxon>
        <taxon>ecological metagenomes</taxon>
    </lineage>
</organism>
<dbReference type="AlphaFoldDB" id="A0A382MH17"/>
<evidence type="ECO:0000256" key="2">
    <source>
        <dbReference type="ARBA" id="ARBA00022741"/>
    </source>
</evidence>
<feature type="domain" description="GMPS ATP-PPase" evidence="7">
    <location>
        <begin position="202"/>
        <end position="359"/>
    </location>
</feature>
<feature type="non-terminal residue" evidence="8">
    <location>
        <position position="359"/>
    </location>
</feature>
<dbReference type="SUPFAM" id="SSF52402">
    <property type="entry name" value="Adenine nucleotide alpha hydrolases-like"/>
    <property type="match status" value="1"/>
</dbReference>
<keyword evidence="6" id="KW-0315">Glutamine amidotransferase</keyword>
<dbReference type="Gene3D" id="3.40.50.620">
    <property type="entry name" value="HUPs"/>
    <property type="match status" value="1"/>
</dbReference>
<evidence type="ECO:0000256" key="1">
    <source>
        <dbReference type="ARBA" id="ARBA00022598"/>
    </source>
</evidence>
<dbReference type="InterPro" id="IPR025777">
    <property type="entry name" value="GMPS_ATP_PPase_dom"/>
</dbReference>
<dbReference type="FunFam" id="3.40.50.880:FF:000001">
    <property type="entry name" value="GMP synthase [glutamine-hydrolyzing]"/>
    <property type="match status" value="1"/>
</dbReference>
<dbReference type="InterPro" id="IPR017926">
    <property type="entry name" value="GATASE"/>
</dbReference>
<accession>A0A382MH17</accession>
<dbReference type="NCBIfam" id="NF000848">
    <property type="entry name" value="PRK00074.1"/>
    <property type="match status" value="1"/>
</dbReference>
<dbReference type="InterPro" id="IPR004739">
    <property type="entry name" value="GMP_synth_GATase"/>
</dbReference>
<protein>
    <recommendedName>
        <fullName evidence="7">GMPS ATP-PPase domain-containing protein</fullName>
    </recommendedName>
</protein>
<dbReference type="PANTHER" id="PTHR11922">
    <property type="entry name" value="GMP SYNTHASE-RELATED"/>
    <property type="match status" value="1"/>
</dbReference>
<dbReference type="EMBL" id="UINC01093394">
    <property type="protein sequence ID" value="SVC47788.1"/>
    <property type="molecule type" value="Genomic_DNA"/>
</dbReference>
<dbReference type="GO" id="GO:0005524">
    <property type="term" value="F:ATP binding"/>
    <property type="evidence" value="ECO:0007669"/>
    <property type="project" value="UniProtKB-KW"/>
</dbReference>
<keyword evidence="3" id="KW-0332">GMP biosynthesis</keyword>
<evidence type="ECO:0000256" key="6">
    <source>
        <dbReference type="ARBA" id="ARBA00022962"/>
    </source>
</evidence>
<dbReference type="InterPro" id="IPR029062">
    <property type="entry name" value="Class_I_gatase-like"/>
</dbReference>
<keyword evidence="1" id="KW-0436">Ligase</keyword>
<evidence type="ECO:0000259" key="7">
    <source>
        <dbReference type="PROSITE" id="PS51553"/>
    </source>
</evidence>
<dbReference type="SUPFAM" id="SSF52317">
    <property type="entry name" value="Class I glutamine amidotransferase-like"/>
    <property type="match status" value="1"/>
</dbReference>
<dbReference type="PRINTS" id="PR00097">
    <property type="entry name" value="ANTSNTHASEII"/>
</dbReference>
<dbReference type="Pfam" id="PF03054">
    <property type="entry name" value="tRNA_Me_trans"/>
    <property type="match status" value="1"/>
</dbReference>
<evidence type="ECO:0000256" key="3">
    <source>
        <dbReference type="ARBA" id="ARBA00022749"/>
    </source>
</evidence>
<dbReference type="NCBIfam" id="TIGR00888">
    <property type="entry name" value="guaA_Nterm"/>
    <property type="match status" value="1"/>
</dbReference>
<dbReference type="PRINTS" id="PR00099">
    <property type="entry name" value="CPSGATASE"/>
</dbReference>
<keyword evidence="2" id="KW-0547">Nucleotide-binding</keyword>
<dbReference type="PROSITE" id="PS51553">
    <property type="entry name" value="GMPS_ATP_PPASE"/>
    <property type="match status" value="1"/>
</dbReference>
<dbReference type="PRINTS" id="PR00096">
    <property type="entry name" value="GATASE"/>
</dbReference>
<evidence type="ECO:0000313" key="8">
    <source>
        <dbReference type="EMBL" id="SVC47788.1"/>
    </source>
</evidence>
<name>A0A382MH17_9ZZZZ</name>
<dbReference type="CDD" id="cd01742">
    <property type="entry name" value="GATase1_GMP_Synthase"/>
    <property type="match status" value="1"/>
</dbReference>
<evidence type="ECO:0000256" key="4">
    <source>
        <dbReference type="ARBA" id="ARBA00022755"/>
    </source>
</evidence>
<sequence length="359" mass="39568">MTNNRYLGQKESILVIDFGSQYSRLIARLIRESRVYCEIISHKATWESVKTLNPKGIIMSGGPASVYDKDSPKAQPWVYESGLPILGICYGMQLLISQMGGVVQASEKQEYGHATLDVNMSSKLFSNVSSTSNVWMSHGDQVVEIPTDFEILASTDNTNVAAVGSSKQMYGIQFHPEVKHTLEGQKIIKNFIHEICGCSNLWTASNFILHAIDDIKAKVGSGEVICALSGGVDSAVAATLVHRAVGDQLTCIFVDNGLMRREEPERLIATFSRTMKANIVAVDESERFLNRLRGVIDPEEKRIGVGEEFIRVFEREARKLGQVQFLVQGTTYPDVIESESSDDSVSAKIKTHHNVGGLP</sequence>
<reference evidence="8" key="1">
    <citation type="submission" date="2018-05" db="EMBL/GenBank/DDBJ databases">
        <authorList>
            <person name="Lanie J.A."/>
            <person name="Ng W.-L."/>
            <person name="Kazmierczak K.M."/>
            <person name="Andrzejewski T.M."/>
            <person name="Davidsen T.M."/>
            <person name="Wayne K.J."/>
            <person name="Tettelin H."/>
            <person name="Glass J.I."/>
            <person name="Rusch D."/>
            <person name="Podicherti R."/>
            <person name="Tsui H.-C.T."/>
            <person name="Winkler M.E."/>
        </authorList>
    </citation>
    <scope>NUCLEOTIDE SEQUENCE</scope>
</reference>
<dbReference type="InterPro" id="IPR014729">
    <property type="entry name" value="Rossmann-like_a/b/a_fold"/>
</dbReference>
<dbReference type="Pfam" id="PF00117">
    <property type="entry name" value="GATase"/>
    <property type="match status" value="1"/>
</dbReference>
<proteinExistence type="predicted"/>
<evidence type="ECO:0000256" key="5">
    <source>
        <dbReference type="ARBA" id="ARBA00022840"/>
    </source>
</evidence>
<dbReference type="PANTHER" id="PTHR11922:SF2">
    <property type="entry name" value="GMP SYNTHASE [GLUTAMINE-HYDROLYZING]"/>
    <property type="match status" value="1"/>
</dbReference>
<gene>
    <name evidence="8" type="ORF">METZ01_LOCUS300642</name>
</gene>
<dbReference type="GO" id="GO:0003921">
    <property type="term" value="F:GMP synthase activity"/>
    <property type="evidence" value="ECO:0007669"/>
    <property type="project" value="InterPro"/>
</dbReference>